<comment type="caution">
    <text evidence="2">The sequence shown here is derived from an EMBL/GenBank/DDBJ whole genome shotgun (WGS) entry which is preliminary data.</text>
</comment>
<dbReference type="InterPro" id="IPR036691">
    <property type="entry name" value="Endo/exonu/phosph_ase_sf"/>
</dbReference>
<dbReference type="Gene3D" id="3.60.10.10">
    <property type="entry name" value="Endonuclease/exonuclease/phosphatase"/>
    <property type="match status" value="1"/>
</dbReference>
<evidence type="ECO:0000259" key="1">
    <source>
        <dbReference type="Pfam" id="PF03372"/>
    </source>
</evidence>
<keyword evidence="2" id="KW-0540">Nuclease</keyword>
<evidence type="ECO:0000313" key="3">
    <source>
        <dbReference type="Proteomes" id="UP001176960"/>
    </source>
</evidence>
<sequence>MATWNLDWLSLRPAGDPALPPDVIRRNPTDFAHLARYAAHLDADIVGLQEVDTPAAAALIFPKPEYRVILTDDAIPQHVGIAVRRGIDVQINPELKALDVAPPGALHHLRGGLDVTLHDHTGGPDLRILVIHLKSGCWDRPLKERGYSCPILREQFAILDDWVLQRQDEGVAFAVMGDFNRRLTAADPLMQELEADAPMTLTTSGRANPCWGGNYFIDHILLGNDARQWLRADSLRVMLFHPAADEEKARLSDHCPVSVRLNLPARETGSAVTPAGGDARGRG</sequence>
<evidence type="ECO:0000313" key="2">
    <source>
        <dbReference type="EMBL" id="CAI9119452.1"/>
    </source>
</evidence>
<keyword evidence="3" id="KW-1185">Reference proteome</keyword>
<feature type="domain" description="Endonuclease/exonuclease/phosphatase" evidence="1">
    <location>
        <begin position="2"/>
        <end position="254"/>
    </location>
</feature>
<dbReference type="EMBL" id="CATKSH010000001">
    <property type="protein sequence ID" value="CAI9119452.1"/>
    <property type="molecule type" value="Genomic_DNA"/>
</dbReference>
<keyword evidence="2" id="KW-0378">Hydrolase</keyword>
<proteinExistence type="predicted"/>
<dbReference type="Proteomes" id="UP001176960">
    <property type="component" value="Unassembled WGS sequence"/>
</dbReference>
<keyword evidence="2" id="KW-0255">Endonuclease</keyword>
<reference evidence="2" key="1">
    <citation type="submission" date="2023-03" db="EMBL/GenBank/DDBJ databases">
        <authorList>
            <person name="Cleenwerck I."/>
        </authorList>
    </citation>
    <scope>NUCLEOTIDE SEQUENCE</scope>
    <source>
        <strain evidence="2">LMG 32879</strain>
    </source>
</reference>
<organism evidence="2 3">
    <name type="scientific">Brytella acorum</name>
    <dbReference type="NCBI Taxonomy" id="2959299"/>
    <lineage>
        <taxon>Bacteria</taxon>
        <taxon>Pseudomonadati</taxon>
        <taxon>Pseudomonadota</taxon>
        <taxon>Alphaproteobacteria</taxon>
        <taxon>Acetobacterales</taxon>
        <taxon>Acetobacteraceae</taxon>
        <taxon>Brytella</taxon>
    </lineage>
</organism>
<dbReference type="AlphaFoldDB" id="A0AA35UL56"/>
<accession>A0AA35UL56</accession>
<protein>
    <submittedName>
        <fullName evidence="2">Endonuclease/exonuclease/phosphatase family protein</fullName>
    </submittedName>
</protein>
<gene>
    <name evidence="2" type="ORF">LMG32879_000267</name>
</gene>
<dbReference type="RefSeq" id="WP_289842753.1">
    <property type="nucleotide sequence ID" value="NZ_CATKSH010000001.1"/>
</dbReference>
<dbReference type="InterPro" id="IPR005135">
    <property type="entry name" value="Endo/exonuclease/phosphatase"/>
</dbReference>
<dbReference type="GO" id="GO:0004519">
    <property type="term" value="F:endonuclease activity"/>
    <property type="evidence" value="ECO:0007669"/>
    <property type="project" value="UniProtKB-KW"/>
</dbReference>
<name>A0AA35UL56_9PROT</name>
<dbReference type="Pfam" id="PF03372">
    <property type="entry name" value="Exo_endo_phos"/>
    <property type="match status" value="1"/>
</dbReference>
<dbReference type="SUPFAM" id="SSF56219">
    <property type="entry name" value="DNase I-like"/>
    <property type="match status" value="1"/>
</dbReference>